<evidence type="ECO:0000313" key="2">
    <source>
        <dbReference type="EMBL" id="KAH8385053.1"/>
    </source>
</evidence>
<keyword evidence="1" id="KW-0812">Transmembrane</keyword>
<keyword evidence="1" id="KW-1133">Transmembrane helix</keyword>
<proteinExistence type="predicted"/>
<evidence type="ECO:0000313" key="3">
    <source>
        <dbReference type="Proteomes" id="UP001200034"/>
    </source>
</evidence>
<accession>A0AAD4PPZ1</accession>
<comment type="caution">
    <text evidence="2">The sequence shown here is derived from an EMBL/GenBank/DDBJ whole genome shotgun (WGS) entry which is preliminary data.</text>
</comment>
<sequence length="170" mass="19207">AGDYNYNPSKDTNYLPPPVVAPMSAYGSPLAFTGDYDYQPPRDNSYLPPKPVYSPQPVYNSEQPPFYKPAHSIPYHSHISFLDKLKSKISLFTLGKIILKLLIFKKIVKFIGIICLLLVLPKLKNLFGDNTSVEDEGMNSKNVETDKGKCAKPQNLFTCNNKQSFNFRKI</sequence>
<feature type="non-terminal residue" evidence="2">
    <location>
        <position position="1"/>
    </location>
</feature>
<keyword evidence="1" id="KW-0472">Membrane</keyword>
<evidence type="ECO:0000256" key="1">
    <source>
        <dbReference type="SAM" id="Phobius"/>
    </source>
</evidence>
<feature type="transmembrane region" description="Helical" evidence="1">
    <location>
        <begin position="97"/>
        <end position="120"/>
    </location>
</feature>
<dbReference type="AlphaFoldDB" id="A0AAD4PPZ1"/>
<protein>
    <submittedName>
        <fullName evidence="2">Uncharacterized protein</fullName>
    </submittedName>
</protein>
<name>A0AAD4PPZ1_9MUSC</name>
<feature type="non-terminal residue" evidence="2">
    <location>
        <position position="170"/>
    </location>
</feature>
<reference evidence="2" key="1">
    <citation type="journal article" date="2021" name="Mol. Ecol. Resour.">
        <title>Phylogenomic analyses of the genus Drosophila reveals genomic signals of climate adaptation.</title>
        <authorList>
            <person name="Li F."/>
            <person name="Rane R.V."/>
            <person name="Luria V."/>
            <person name="Xiong Z."/>
            <person name="Chen J."/>
            <person name="Li Z."/>
            <person name="Catullo R.A."/>
            <person name="Griffin P.C."/>
            <person name="Schiffer M."/>
            <person name="Pearce S."/>
            <person name="Lee S.F."/>
            <person name="McElroy K."/>
            <person name="Stocker A."/>
            <person name="Shirriffs J."/>
            <person name="Cockerell F."/>
            <person name="Coppin C."/>
            <person name="Sgro C.M."/>
            <person name="Karger A."/>
            <person name="Cain J.W."/>
            <person name="Weber J.A."/>
            <person name="Santpere G."/>
            <person name="Kirschner M.W."/>
            <person name="Hoffmann A.A."/>
            <person name="Oakeshott J.G."/>
            <person name="Zhang G."/>
        </authorList>
    </citation>
    <scope>NUCLEOTIDE SEQUENCE</scope>
    <source>
        <strain evidence="2">BGI-SZ-2011g</strain>
    </source>
</reference>
<dbReference type="Proteomes" id="UP001200034">
    <property type="component" value="Unassembled WGS sequence"/>
</dbReference>
<gene>
    <name evidence="2" type="ORF">KR093_010810</name>
</gene>
<keyword evidence="3" id="KW-1185">Reference proteome</keyword>
<dbReference type="EMBL" id="JAJJHW010000651">
    <property type="protein sequence ID" value="KAH8385053.1"/>
    <property type="molecule type" value="Genomic_DNA"/>
</dbReference>
<organism evidence="2 3">
    <name type="scientific">Drosophila rubida</name>
    <dbReference type="NCBI Taxonomy" id="30044"/>
    <lineage>
        <taxon>Eukaryota</taxon>
        <taxon>Metazoa</taxon>
        <taxon>Ecdysozoa</taxon>
        <taxon>Arthropoda</taxon>
        <taxon>Hexapoda</taxon>
        <taxon>Insecta</taxon>
        <taxon>Pterygota</taxon>
        <taxon>Neoptera</taxon>
        <taxon>Endopterygota</taxon>
        <taxon>Diptera</taxon>
        <taxon>Brachycera</taxon>
        <taxon>Muscomorpha</taxon>
        <taxon>Ephydroidea</taxon>
        <taxon>Drosophilidae</taxon>
        <taxon>Drosophila</taxon>
    </lineage>
</organism>